<reference evidence="2 3" key="1">
    <citation type="submission" date="2018-06" db="EMBL/GenBank/DDBJ databases">
        <authorList>
            <consortium name="Pathogen Informatics"/>
            <person name="Doyle S."/>
        </authorList>
    </citation>
    <scope>NUCLEOTIDE SEQUENCE [LARGE SCALE GENOMIC DNA]</scope>
    <source>
        <strain evidence="2 3">NCTC10723</strain>
    </source>
</reference>
<sequence length="36" mass="3938">MNIGAVIMMIFGCTIVWGGLLISIGITLKKEKNEEN</sequence>
<dbReference type="EMBL" id="UGGU01000003">
    <property type="protein sequence ID" value="STO32077.1"/>
    <property type="molecule type" value="Genomic_DNA"/>
</dbReference>
<dbReference type="OrthoDB" id="2055915at2"/>
<keyword evidence="3" id="KW-1185">Reference proteome</keyword>
<protein>
    <recommendedName>
        <fullName evidence="4">Methionine and alanine importer, small subunit</fullName>
    </recommendedName>
</protein>
<name>A0A377GYK2_9FUSO</name>
<keyword evidence="1" id="KW-1133">Transmembrane helix</keyword>
<keyword evidence="1" id="KW-0472">Membrane</keyword>
<accession>A0A377GYK2</accession>
<proteinExistence type="predicted"/>
<dbReference type="RefSeq" id="WP_115270941.1">
    <property type="nucleotide sequence ID" value="NZ_CASFEE010000034.1"/>
</dbReference>
<dbReference type="AlphaFoldDB" id="A0A377GYK2"/>
<evidence type="ECO:0000256" key="1">
    <source>
        <dbReference type="SAM" id="Phobius"/>
    </source>
</evidence>
<evidence type="ECO:0000313" key="2">
    <source>
        <dbReference type="EMBL" id="STO32077.1"/>
    </source>
</evidence>
<dbReference type="NCBIfam" id="NF033493">
    <property type="entry name" value="MetS_like_NSS"/>
    <property type="match status" value="1"/>
</dbReference>
<evidence type="ECO:0008006" key="4">
    <source>
        <dbReference type="Google" id="ProtNLM"/>
    </source>
</evidence>
<organism evidence="2 3">
    <name type="scientific">Fusobacterium necrogenes</name>
    <dbReference type="NCBI Taxonomy" id="858"/>
    <lineage>
        <taxon>Bacteria</taxon>
        <taxon>Fusobacteriati</taxon>
        <taxon>Fusobacteriota</taxon>
        <taxon>Fusobacteriia</taxon>
        <taxon>Fusobacteriales</taxon>
        <taxon>Fusobacteriaceae</taxon>
        <taxon>Fusobacterium</taxon>
    </lineage>
</organism>
<dbReference type="InterPro" id="IPR031596">
    <property type="entry name" value="MaAIMP_sms"/>
</dbReference>
<evidence type="ECO:0000313" key="3">
    <source>
        <dbReference type="Proteomes" id="UP000255328"/>
    </source>
</evidence>
<keyword evidence="1" id="KW-0812">Transmembrane</keyword>
<dbReference type="Proteomes" id="UP000255328">
    <property type="component" value="Unassembled WGS sequence"/>
</dbReference>
<feature type="transmembrane region" description="Helical" evidence="1">
    <location>
        <begin position="6"/>
        <end position="28"/>
    </location>
</feature>
<dbReference type="Pfam" id="PF16951">
    <property type="entry name" value="MaAIMP_sms"/>
    <property type="match status" value="1"/>
</dbReference>
<gene>
    <name evidence="2" type="ORF">NCTC10723_01548</name>
</gene>